<evidence type="ECO:0000313" key="3">
    <source>
        <dbReference type="RefSeq" id="XP_010934414.1"/>
    </source>
</evidence>
<feature type="region of interest" description="Disordered" evidence="1">
    <location>
        <begin position="151"/>
        <end position="179"/>
    </location>
</feature>
<dbReference type="PANTHER" id="PTHR34684:SF1">
    <property type="entry name" value="OS08G0192200 PROTEIN"/>
    <property type="match status" value="1"/>
</dbReference>
<proteinExistence type="predicted"/>
<feature type="region of interest" description="Disordered" evidence="1">
    <location>
        <begin position="84"/>
        <end position="136"/>
    </location>
</feature>
<dbReference type="RefSeq" id="XP_010934417.1">
    <property type="nucleotide sequence ID" value="XM_010936115.2"/>
</dbReference>
<evidence type="ECO:0000313" key="2">
    <source>
        <dbReference type="Proteomes" id="UP000504607"/>
    </source>
</evidence>
<feature type="compositionally biased region" description="Basic and acidic residues" evidence="1">
    <location>
        <begin position="203"/>
        <end position="223"/>
    </location>
</feature>
<feature type="compositionally biased region" description="Basic and acidic residues" evidence="1">
    <location>
        <begin position="84"/>
        <end position="96"/>
    </location>
</feature>
<dbReference type="AlphaFoldDB" id="A0A6I9RYR2"/>
<gene>
    <name evidence="3 4" type="primary">LOC105054577</name>
</gene>
<dbReference type="OrthoDB" id="552995at2759"/>
<organism evidence="3">
    <name type="scientific">Elaeis guineensis var. tenera</name>
    <name type="common">Oil palm</name>
    <dbReference type="NCBI Taxonomy" id="51953"/>
    <lineage>
        <taxon>Eukaryota</taxon>
        <taxon>Viridiplantae</taxon>
        <taxon>Streptophyta</taxon>
        <taxon>Embryophyta</taxon>
        <taxon>Tracheophyta</taxon>
        <taxon>Spermatophyta</taxon>
        <taxon>Magnoliopsida</taxon>
        <taxon>Liliopsida</taxon>
        <taxon>Arecaceae</taxon>
        <taxon>Arecoideae</taxon>
        <taxon>Cocoseae</taxon>
        <taxon>Elaeidinae</taxon>
        <taxon>Elaeis</taxon>
    </lineage>
</organism>
<reference evidence="3 4" key="1">
    <citation type="submission" date="2022-04" db="UniProtKB">
        <authorList>
            <consortium name="RefSeq"/>
        </authorList>
    </citation>
    <scope>IDENTIFICATION</scope>
</reference>
<dbReference type="GeneID" id="105054577"/>
<evidence type="ECO:0000313" key="4">
    <source>
        <dbReference type="RefSeq" id="XP_010934417.1"/>
    </source>
</evidence>
<feature type="region of interest" description="Disordered" evidence="1">
    <location>
        <begin position="195"/>
        <end position="258"/>
    </location>
</feature>
<sequence>MDLETENRLAALLMEEARRLRMQADKDGVQVYLRQPNVRSRPNSRFLTATVLGVQQANRAVEVGEMWRAREKELELETKLKSGTKDKSTIRVDRQHKNLIKSSSRHEQASRDPAVSSSSSKWGHEDCNSDDDGGLRDDEIEEFLHSRAKRGRGAIGSRMGEPGPYLSSASLDRDGQPLLNPDVRVKEEWERRVLGPEKPSFLKSHELLKDDSDIKIKADDSCTSKKHHSKEKRLEDKKSRKTKKEKRSKHHHKSRRRE</sequence>
<protein>
    <submittedName>
        <fullName evidence="3 4">Uncharacterized protein LOC105054577</fullName>
    </submittedName>
</protein>
<keyword evidence="2" id="KW-1185">Reference proteome</keyword>
<name>A0A6I9RYR2_ELAGV</name>
<accession>A0A6I9RYR2</accession>
<dbReference type="RefSeq" id="XP_010934414.1">
    <property type="nucleotide sequence ID" value="XM_010936112.3"/>
</dbReference>
<evidence type="ECO:0000256" key="1">
    <source>
        <dbReference type="SAM" id="MobiDB-lite"/>
    </source>
</evidence>
<dbReference type="Proteomes" id="UP000504607">
    <property type="component" value="Chromosome 12"/>
</dbReference>
<feature type="compositionally biased region" description="Basic and acidic residues" evidence="1">
    <location>
        <begin position="122"/>
        <end position="136"/>
    </location>
</feature>
<dbReference type="KEGG" id="egu:105054577"/>
<feature type="compositionally biased region" description="Basic residues" evidence="1">
    <location>
        <begin position="239"/>
        <end position="258"/>
    </location>
</feature>
<dbReference type="PANTHER" id="PTHR34684">
    <property type="entry name" value="OS08G0192200 PROTEIN"/>
    <property type="match status" value="1"/>
</dbReference>